<feature type="compositionally biased region" description="Basic and acidic residues" evidence="1">
    <location>
        <begin position="11"/>
        <end position="22"/>
    </location>
</feature>
<protein>
    <submittedName>
        <fullName evidence="2">Uncharacterized protein</fullName>
    </submittedName>
</protein>
<dbReference type="AlphaFoldDB" id="A0A420YD86"/>
<dbReference type="OrthoDB" id="5153521at2759"/>
<feature type="region of interest" description="Disordered" evidence="1">
    <location>
        <begin position="190"/>
        <end position="210"/>
    </location>
</feature>
<sequence>MATLLETPMQSERDLRSASKEFKRSKDAMARWRYGTKPANGCHLNLTTYEAEGGSGEQRSKVRPLGRFSDECSYNKKVRSKMEHNIVKTNRANYDLPFARVKSKMSAADEVLASINDLPSPDATQHMSFSDHVLYSFDRAETPGKPVSLEAFVKQPTGRDTERLVEKEYEVLDGNGEPLKGRKARSILRKSGSDLASKDQPVEDDDFELV</sequence>
<feature type="region of interest" description="Disordered" evidence="1">
    <location>
        <begin position="1"/>
        <end position="22"/>
    </location>
</feature>
<accession>A0A420YD86</accession>
<name>A0A420YD86_9PEZI</name>
<evidence type="ECO:0000256" key="1">
    <source>
        <dbReference type="SAM" id="MobiDB-lite"/>
    </source>
</evidence>
<proteinExistence type="predicted"/>
<gene>
    <name evidence="2" type="ORF">DL546_005998</name>
</gene>
<comment type="caution">
    <text evidence="2">The sequence shown here is derived from an EMBL/GenBank/DDBJ whole genome shotgun (WGS) entry which is preliminary data.</text>
</comment>
<keyword evidence="3" id="KW-1185">Reference proteome</keyword>
<evidence type="ECO:0000313" key="2">
    <source>
        <dbReference type="EMBL" id="RKU45814.1"/>
    </source>
</evidence>
<reference evidence="2 3" key="1">
    <citation type="submission" date="2018-08" db="EMBL/GenBank/DDBJ databases">
        <title>Draft genome of the lignicolous fungus Coniochaeta pulveracea.</title>
        <authorList>
            <person name="Borstlap C.J."/>
            <person name="De Witt R.N."/>
            <person name="Botha A."/>
            <person name="Volschenk H."/>
        </authorList>
    </citation>
    <scope>NUCLEOTIDE SEQUENCE [LARGE SCALE GENOMIC DNA]</scope>
    <source>
        <strain evidence="2 3">CAB683</strain>
    </source>
</reference>
<dbReference type="Proteomes" id="UP000275385">
    <property type="component" value="Unassembled WGS sequence"/>
</dbReference>
<evidence type="ECO:0000313" key="3">
    <source>
        <dbReference type="Proteomes" id="UP000275385"/>
    </source>
</evidence>
<dbReference type="EMBL" id="QVQW01000018">
    <property type="protein sequence ID" value="RKU45814.1"/>
    <property type="molecule type" value="Genomic_DNA"/>
</dbReference>
<organism evidence="2 3">
    <name type="scientific">Coniochaeta pulveracea</name>
    <dbReference type="NCBI Taxonomy" id="177199"/>
    <lineage>
        <taxon>Eukaryota</taxon>
        <taxon>Fungi</taxon>
        <taxon>Dikarya</taxon>
        <taxon>Ascomycota</taxon>
        <taxon>Pezizomycotina</taxon>
        <taxon>Sordariomycetes</taxon>
        <taxon>Sordariomycetidae</taxon>
        <taxon>Coniochaetales</taxon>
        <taxon>Coniochaetaceae</taxon>
        <taxon>Coniochaeta</taxon>
    </lineage>
</organism>